<evidence type="ECO:0000256" key="7">
    <source>
        <dbReference type="ARBA" id="ARBA00023136"/>
    </source>
</evidence>
<evidence type="ECO:0000256" key="6">
    <source>
        <dbReference type="ARBA" id="ARBA00022989"/>
    </source>
</evidence>
<evidence type="ECO:0000256" key="4">
    <source>
        <dbReference type="ARBA" id="ARBA00022475"/>
    </source>
</evidence>
<comment type="caution">
    <text evidence="9">The sequence shown here is derived from an EMBL/GenBank/DDBJ whole genome shotgun (WGS) entry which is preliminary data.</text>
</comment>
<name>A0ABV1H4J4_9FIRM</name>
<keyword evidence="3" id="KW-0813">Transport</keyword>
<dbReference type="Pfam" id="PF01594">
    <property type="entry name" value="AI-2E_transport"/>
    <property type="match status" value="1"/>
</dbReference>
<dbReference type="PANTHER" id="PTHR21716">
    <property type="entry name" value="TRANSMEMBRANE PROTEIN"/>
    <property type="match status" value="1"/>
</dbReference>
<keyword evidence="5 8" id="KW-0812">Transmembrane</keyword>
<comment type="subcellular location">
    <subcellularLocation>
        <location evidence="1">Cell membrane</location>
        <topology evidence="1">Multi-pass membrane protein</topology>
    </subcellularLocation>
</comment>
<organism evidence="9 10">
    <name type="scientific">Lachnospira intestinalis</name>
    <dbReference type="NCBI Taxonomy" id="3133158"/>
    <lineage>
        <taxon>Bacteria</taxon>
        <taxon>Bacillati</taxon>
        <taxon>Bacillota</taxon>
        <taxon>Clostridia</taxon>
        <taxon>Lachnospirales</taxon>
        <taxon>Lachnospiraceae</taxon>
        <taxon>Lachnospira</taxon>
    </lineage>
</organism>
<dbReference type="EMBL" id="JBBMFS010000004">
    <property type="protein sequence ID" value="MEQ2554628.1"/>
    <property type="molecule type" value="Genomic_DNA"/>
</dbReference>
<evidence type="ECO:0000256" key="1">
    <source>
        <dbReference type="ARBA" id="ARBA00004651"/>
    </source>
</evidence>
<protein>
    <submittedName>
        <fullName evidence="9">AI-2E family transporter</fullName>
    </submittedName>
</protein>
<feature type="transmembrane region" description="Helical" evidence="8">
    <location>
        <begin position="119"/>
        <end position="140"/>
    </location>
</feature>
<evidence type="ECO:0000256" key="8">
    <source>
        <dbReference type="SAM" id="Phobius"/>
    </source>
</evidence>
<accession>A0ABV1H4J4</accession>
<feature type="transmembrane region" description="Helical" evidence="8">
    <location>
        <begin position="214"/>
        <end position="243"/>
    </location>
</feature>
<keyword evidence="4" id="KW-1003">Cell membrane</keyword>
<dbReference type="InterPro" id="IPR002549">
    <property type="entry name" value="AI-2E-like"/>
</dbReference>
<proteinExistence type="inferred from homology"/>
<sequence>MYDQIEASIPQWITYMNSHNINAAWLEELTADINMEQILQNFSTQIDSMLTNVASVLSSTVKGLITASFAFIIAVYISLDGKRVGRHATKLITAYLKPSWAEWILHVCRTFRRIFGNFLTGQCTETVILGFLMCITFSIFKLPYGSLVGLLTAVCAIIPYVGAFISSAVSIFLTLLVTPSLVIRCLIVYSMTQFVENQFIYPRVVGSSVGLPPLYTLIAAMIGGKLFGIIGIIFFIPLAAVAVELVKEDAAKRLHYNKKHIA</sequence>
<reference evidence="9" key="1">
    <citation type="submission" date="2024-03" db="EMBL/GenBank/DDBJ databases">
        <title>Human intestinal bacterial collection.</title>
        <authorList>
            <person name="Pauvert C."/>
            <person name="Hitch T.C.A."/>
            <person name="Clavel T."/>
        </authorList>
    </citation>
    <scope>NUCLEOTIDE SEQUENCE [LARGE SCALE GENOMIC DNA]</scope>
    <source>
        <strain evidence="9">CLA-AA-H89B</strain>
    </source>
</reference>
<dbReference type="Proteomes" id="UP001546774">
    <property type="component" value="Unassembled WGS sequence"/>
</dbReference>
<keyword evidence="7 8" id="KW-0472">Membrane</keyword>
<gene>
    <name evidence="9" type="ORF">WMO37_06275</name>
</gene>
<evidence type="ECO:0000313" key="10">
    <source>
        <dbReference type="Proteomes" id="UP001546774"/>
    </source>
</evidence>
<keyword evidence="10" id="KW-1185">Reference proteome</keyword>
<evidence type="ECO:0000256" key="5">
    <source>
        <dbReference type="ARBA" id="ARBA00022692"/>
    </source>
</evidence>
<dbReference type="PANTHER" id="PTHR21716:SF53">
    <property type="entry name" value="PERMEASE PERM-RELATED"/>
    <property type="match status" value="1"/>
</dbReference>
<evidence type="ECO:0000313" key="9">
    <source>
        <dbReference type="EMBL" id="MEQ2554628.1"/>
    </source>
</evidence>
<comment type="similarity">
    <text evidence="2">Belongs to the autoinducer-2 exporter (AI-2E) (TC 2.A.86) family.</text>
</comment>
<evidence type="ECO:0000256" key="3">
    <source>
        <dbReference type="ARBA" id="ARBA00022448"/>
    </source>
</evidence>
<keyword evidence="6 8" id="KW-1133">Transmembrane helix</keyword>
<evidence type="ECO:0000256" key="2">
    <source>
        <dbReference type="ARBA" id="ARBA00009773"/>
    </source>
</evidence>
<feature type="transmembrane region" description="Helical" evidence="8">
    <location>
        <begin position="59"/>
        <end position="79"/>
    </location>
</feature>
<feature type="transmembrane region" description="Helical" evidence="8">
    <location>
        <begin position="146"/>
        <end position="165"/>
    </location>
</feature>